<dbReference type="CDD" id="cd04301">
    <property type="entry name" value="NAT_SF"/>
    <property type="match status" value="1"/>
</dbReference>
<evidence type="ECO:0000313" key="8">
    <source>
        <dbReference type="Proteomes" id="UP000272474"/>
    </source>
</evidence>
<keyword evidence="2 4" id="KW-0808">Transferase</keyword>
<feature type="binding site" evidence="4">
    <location>
        <begin position="139"/>
        <end position="144"/>
    </location>
    <ligand>
        <name>acetyl-CoA</name>
        <dbReference type="ChEBI" id="CHEBI:57288"/>
    </ligand>
</feature>
<reference evidence="7 8" key="1">
    <citation type="journal article" date="2014" name="Int. J. Syst. Evol. Microbiol.">
        <title>Streptomyces hoynatensis sp. nov., isolated from deep marine sediment.</title>
        <authorList>
            <person name="Veyisoglu A."/>
            <person name="Sahin N."/>
        </authorList>
    </citation>
    <scope>NUCLEOTIDE SEQUENCE [LARGE SCALE GENOMIC DNA]</scope>
    <source>
        <strain evidence="7 8">KCTC 29097</strain>
    </source>
</reference>
<comment type="caution">
    <text evidence="4">Lacks conserved residue(s) required for the propagation of feature annotation.</text>
</comment>
<gene>
    <name evidence="7" type="ORF">D7294_27625</name>
</gene>
<dbReference type="PANTHER" id="PTHR37817:SF1">
    <property type="entry name" value="N-ACETYLTRANSFERASE EIS"/>
    <property type="match status" value="1"/>
</dbReference>
<dbReference type="InterPro" id="IPR025559">
    <property type="entry name" value="Eis_dom"/>
</dbReference>
<organism evidence="7 8">
    <name type="scientific">Streptomyces hoynatensis</name>
    <dbReference type="NCBI Taxonomy" id="1141874"/>
    <lineage>
        <taxon>Bacteria</taxon>
        <taxon>Bacillati</taxon>
        <taxon>Actinomycetota</taxon>
        <taxon>Actinomycetes</taxon>
        <taxon>Kitasatosporales</taxon>
        <taxon>Streptomycetaceae</taxon>
        <taxon>Streptomyces</taxon>
    </lineage>
</organism>
<dbReference type="NCBIfam" id="NF002367">
    <property type="entry name" value="PRK01346.1-4"/>
    <property type="match status" value="1"/>
</dbReference>
<dbReference type="SUPFAM" id="SSF55729">
    <property type="entry name" value="Acyl-CoA N-acyltransferases (Nat)"/>
    <property type="match status" value="1"/>
</dbReference>
<comment type="caution">
    <text evidence="7">The sequence shown here is derived from an EMBL/GenBank/DDBJ whole genome shotgun (WGS) entry which is preliminary data.</text>
</comment>
<dbReference type="InterPro" id="IPR036527">
    <property type="entry name" value="SCP2_sterol-bd_dom_sf"/>
</dbReference>
<evidence type="ECO:0000256" key="2">
    <source>
        <dbReference type="ARBA" id="ARBA00022679"/>
    </source>
</evidence>
<dbReference type="HAMAP" id="MF_01812">
    <property type="entry name" value="Eis"/>
    <property type="match status" value="1"/>
</dbReference>
<dbReference type="EMBL" id="RBAL01000024">
    <property type="protein sequence ID" value="RKN37512.1"/>
    <property type="molecule type" value="Genomic_DNA"/>
</dbReference>
<protein>
    <submittedName>
        <fullName evidence="7">GNAT family N-acetyltransferase</fullName>
    </submittedName>
</protein>
<name>A0A3A9YNA3_9ACTN</name>
<dbReference type="PANTHER" id="PTHR37817">
    <property type="entry name" value="N-ACETYLTRANSFERASE EIS"/>
    <property type="match status" value="1"/>
</dbReference>
<dbReference type="InterPro" id="IPR022902">
    <property type="entry name" value="NAcTrfase_Eis"/>
</dbReference>
<evidence type="ECO:0000259" key="6">
    <source>
        <dbReference type="PROSITE" id="PS51186"/>
    </source>
</evidence>
<dbReference type="InterPro" id="IPR051554">
    <property type="entry name" value="Acetyltransferase_Eis"/>
</dbReference>
<feature type="region of interest" description="Disordered" evidence="5">
    <location>
        <begin position="1"/>
        <end position="32"/>
    </location>
</feature>
<dbReference type="Gene3D" id="3.40.630.30">
    <property type="match status" value="2"/>
</dbReference>
<dbReference type="GO" id="GO:0034069">
    <property type="term" value="F:aminoglycoside N-acetyltransferase activity"/>
    <property type="evidence" value="ECO:0007669"/>
    <property type="project" value="TreeGrafter"/>
</dbReference>
<dbReference type="Proteomes" id="UP000272474">
    <property type="component" value="Unassembled WGS sequence"/>
</dbReference>
<feature type="active site" description="Proton acceptor; via carboxylate" evidence="4">
    <location>
        <position position="465"/>
    </location>
</feature>
<dbReference type="Pfam" id="PF13530">
    <property type="entry name" value="SCP2_2"/>
    <property type="match status" value="1"/>
</dbReference>
<dbReference type="Pfam" id="PF17668">
    <property type="entry name" value="Acetyltransf_17"/>
    <property type="match status" value="1"/>
</dbReference>
<dbReference type="InterPro" id="IPR041380">
    <property type="entry name" value="Acetyltransf_17"/>
</dbReference>
<dbReference type="GO" id="GO:0030649">
    <property type="term" value="P:aminoglycoside antibiotic catabolic process"/>
    <property type="evidence" value="ECO:0007669"/>
    <property type="project" value="TreeGrafter"/>
</dbReference>
<feature type="domain" description="N-acetyltransferase" evidence="6">
    <location>
        <begin position="45"/>
        <end position="198"/>
    </location>
</feature>
<dbReference type="PROSITE" id="PS51186">
    <property type="entry name" value="GNAT"/>
    <property type="match status" value="1"/>
</dbReference>
<dbReference type="InterPro" id="IPR000182">
    <property type="entry name" value="GNAT_dom"/>
</dbReference>
<evidence type="ECO:0000256" key="5">
    <source>
        <dbReference type="SAM" id="MobiDB-lite"/>
    </source>
</evidence>
<dbReference type="AlphaFoldDB" id="A0A3A9YNA3"/>
<evidence type="ECO:0000256" key="1">
    <source>
        <dbReference type="ARBA" id="ARBA00009213"/>
    </source>
</evidence>
<feature type="active site" description="Proton donor" evidence="4">
    <location>
        <position position="172"/>
    </location>
</feature>
<accession>A0A3A9YNA3</accession>
<dbReference type="InterPro" id="IPR016181">
    <property type="entry name" value="Acyl_CoA_acyltransferase"/>
</dbReference>
<keyword evidence="3 4" id="KW-0012">Acyltransferase</keyword>
<comment type="similarity">
    <text evidence="1 4">Belongs to the acetyltransferase Eis family.</text>
</comment>
<dbReference type="SUPFAM" id="SSF55718">
    <property type="entry name" value="SCP-like"/>
    <property type="match status" value="1"/>
</dbReference>
<proteinExistence type="inferred from homology"/>
<comment type="subunit">
    <text evidence="4">Homohexamer; trimer of dimers.</text>
</comment>
<evidence type="ECO:0000256" key="4">
    <source>
        <dbReference type="HAMAP-Rule" id="MF_01812"/>
    </source>
</evidence>
<dbReference type="Pfam" id="PF13527">
    <property type="entry name" value="Acetyltransf_9"/>
    <property type="match status" value="1"/>
</dbReference>
<feature type="binding site" evidence="4">
    <location>
        <begin position="131"/>
        <end position="133"/>
    </location>
    <ligand>
        <name>acetyl-CoA</name>
        <dbReference type="ChEBI" id="CHEBI:57288"/>
    </ligand>
</feature>
<keyword evidence="8" id="KW-1185">Reference proteome</keyword>
<evidence type="ECO:0000256" key="3">
    <source>
        <dbReference type="ARBA" id="ARBA00023315"/>
    </source>
</evidence>
<dbReference type="Gene3D" id="3.30.1050.10">
    <property type="entry name" value="SCP2 sterol-binding domain"/>
    <property type="match status" value="1"/>
</dbReference>
<sequence length="465" mass="50476">MGSRPSRPGPPCSPSLPRHRGKTGCFPVPPRSTVPGMWRNTRAGIALREVEERDHEAVEEWRRALCTGFHEPYEPPADENQAALWRRHHCAHARPLGAWEGDRCVGTLSGIPLELTVPGGAFVPADGVVNVSVLPTHRRRGLLTRMLGHHLDQARRRGEVVALLTAAEHGIYGRFGFGLAARWGGARVDVVRSGGLRPGVGEPEPGAGVSLITLDELAELGPGLHERFRRTQPGAVSRTPLQWSYATGRVVLPQHSFRIPFAAVHRDARGRVTGLLTYRIDRAFSQGDPNATLTVVDHLAADRAAAAALWRYAMEMDWVRHLVIPNLAEDDPLPLLLVNPRAFRREVPDVADDLWLRVLDGPRAFAARSYEAPGRTVLDVRDPAGHVAGRWELRTGEDGRGALLPSSAEPELALDAGALGSVYLGGTTVPQLAAAGLVTELRPGAAARAGRQLRTTFAPWCPDAF</sequence>
<evidence type="ECO:0000313" key="7">
    <source>
        <dbReference type="EMBL" id="RKN37512.1"/>
    </source>
</evidence>